<sequence>MSSTVLSWAHDAIGRIKKILLGQGFQQLKQLLQVCQQSDTVSQGGLVLDELPQDILHHIHSLLPLRDAARAACVSHGFLHSWRCYSSLTLNTQTLGLTHEKLGSEKEIEIHLIDKVDRILNNHRGVALKTLKLDLFPCDSISASYLDRWLQTSVKPGIEEVSLVVSTFMEKDYDFPCSVLSDDTAARSIQSLHLYGCAFHPTVTLGWLRRLQILCLYFLKINDEGLGHLLSKSFACLEQLEIGYCQEITCLKMPFKLQKLMFLSVKSCPMIRLVEINAPKLSSFKYEGTQVEINVIDSTRLKDVQMSHTKPFGVLSSAYAKLTSIAPNVGSLTLCCSNENFNTPMLAVKFLHLKKMDIRLLRSSLALWPICDLFSLIPYLHAAPALESFILRVDKAGAGHDSVVAVGDDELRRKPECRHDRLRRVMVTGFCSTISMVEFTRHILEHAPSLELLKLDTTISCRRRFQTWHAIEEYPASQVIRGCWPMCTAALAKAQRATEAASRYIEGRVPSAVEYTILKPCIQCIKQTRD</sequence>
<name>A0ACD5YYX8_AVESA</name>
<dbReference type="Proteomes" id="UP001732700">
    <property type="component" value="Chromosome 6A"/>
</dbReference>
<reference evidence="1" key="2">
    <citation type="submission" date="2025-09" db="UniProtKB">
        <authorList>
            <consortium name="EnsemblPlants"/>
        </authorList>
    </citation>
    <scope>IDENTIFICATION</scope>
</reference>
<evidence type="ECO:0000313" key="1">
    <source>
        <dbReference type="EnsemblPlants" id="AVESA.00010b.r2.6AG1062450.1.CDS"/>
    </source>
</evidence>
<proteinExistence type="predicted"/>
<evidence type="ECO:0000313" key="2">
    <source>
        <dbReference type="Proteomes" id="UP001732700"/>
    </source>
</evidence>
<dbReference type="EnsemblPlants" id="AVESA.00010b.r2.6AG1062450.1">
    <property type="protein sequence ID" value="AVESA.00010b.r2.6AG1062450.1.CDS"/>
    <property type="gene ID" value="AVESA.00010b.r2.6AG1062450"/>
</dbReference>
<reference evidence="1" key="1">
    <citation type="submission" date="2021-05" db="EMBL/GenBank/DDBJ databases">
        <authorList>
            <person name="Scholz U."/>
            <person name="Mascher M."/>
            <person name="Fiebig A."/>
        </authorList>
    </citation>
    <scope>NUCLEOTIDE SEQUENCE [LARGE SCALE GENOMIC DNA]</scope>
</reference>
<accession>A0ACD5YYX8</accession>
<keyword evidence="2" id="KW-1185">Reference proteome</keyword>
<protein>
    <submittedName>
        <fullName evidence="1">Uncharacterized protein</fullName>
    </submittedName>
</protein>
<organism evidence="1 2">
    <name type="scientific">Avena sativa</name>
    <name type="common">Oat</name>
    <dbReference type="NCBI Taxonomy" id="4498"/>
    <lineage>
        <taxon>Eukaryota</taxon>
        <taxon>Viridiplantae</taxon>
        <taxon>Streptophyta</taxon>
        <taxon>Embryophyta</taxon>
        <taxon>Tracheophyta</taxon>
        <taxon>Spermatophyta</taxon>
        <taxon>Magnoliopsida</taxon>
        <taxon>Liliopsida</taxon>
        <taxon>Poales</taxon>
        <taxon>Poaceae</taxon>
        <taxon>BOP clade</taxon>
        <taxon>Pooideae</taxon>
        <taxon>Poodae</taxon>
        <taxon>Poeae</taxon>
        <taxon>Poeae Chloroplast Group 1 (Aveneae type)</taxon>
        <taxon>Aveninae</taxon>
        <taxon>Avena</taxon>
    </lineage>
</organism>